<dbReference type="PROSITE" id="PS51257">
    <property type="entry name" value="PROKAR_LIPOPROTEIN"/>
    <property type="match status" value="1"/>
</dbReference>
<protein>
    <recommendedName>
        <fullName evidence="3">Lipoprotein</fullName>
    </recommendedName>
</protein>
<accession>A0ABY7AP93</accession>
<sequence>MKTIIFKPFLMVTLTLIGLIGCASGPKYKPAENSGYGYTDSKITSDRYRVGFKTRGDDKLMVMDFALLRAAELTKQQGYEWFVVNSRETLIDQKSVGPRSSVGVSTGRDIYRSCGVLGCSTHSRPSSSVGIGLNFGDESKVIESIIEIKMGKGTEPETADSYPAGELMTNIKANYKID</sequence>
<gene>
    <name evidence="1" type="ORF">OLW01_01315</name>
</gene>
<evidence type="ECO:0000313" key="2">
    <source>
        <dbReference type="Proteomes" id="UP001163726"/>
    </source>
</evidence>
<dbReference type="NCBIfam" id="NF047637">
    <property type="entry name" value="lipo_CC0125"/>
    <property type="match status" value="1"/>
</dbReference>
<reference evidence="1" key="1">
    <citation type="submission" date="2022-10" db="EMBL/GenBank/DDBJ databases">
        <title>Catenovulum adriacola sp. nov. isolated in the Harbour of Susak.</title>
        <authorList>
            <person name="Schoch T."/>
            <person name="Reich S.J."/>
            <person name="Stoeferle S."/>
            <person name="Flaiz M."/>
            <person name="Kazda M."/>
            <person name="Riedel C.U."/>
            <person name="Duerre P."/>
        </authorList>
    </citation>
    <scope>NUCLEOTIDE SEQUENCE</scope>
    <source>
        <strain evidence="1">TS8</strain>
    </source>
</reference>
<name>A0ABY7AP93_9ALTE</name>
<evidence type="ECO:0008006" key="3">
    <source>
        <dbReference type="Google" id="ProtNLM"/>
    </source>
</evidence>
<proteinExistence type="predicted"/>
<dbReference type="RefSeq" id="WP_268074837.1">
    <property type="nucleotide sequence ID" value="NZ_CP109965.1"/>
</dbReference>
<keyword evidence="2" id="KW-1185">Reference proteome</keyword>
<organism evidence="1 2">
    <name type="scientific">Catenovulum adriaticum</name>
    <dbReference type="NCBI Taxonomy" id="2984846"/>
    <lineage>
        <taxon>Bacteria</taxon>
        <taxon>Pseudomonadati</taxon>
        <taxon>Pseudomonadota</taxon>
        <taxon>Gammaproteobacteria</taxon>
        <taxon>Alteromonadales</taxon>
        <taxon>Alteromonadaceae</taxon>
        <taxon>Catenovulum</taxon>
    </lineage>
</organism>
<evidence type="ECO:0000313" key="1">
    <source>
        <dbReference type="EMBL" id="WAJ70486.1"/>
    </source>
</evidence>
<dbReference type="Proteomes" id="UP001163726">
    <property type="component" value="Chromosome"/>
</dbReference>
<dbReference type="EMBL" id="CP109965">
    <property type="protein sequence ID" value="WAJ70486.1"/>
    <property type="molecule type" value="Genomic_DNA"/>
</dbReference>